<comment type="caution">
    <text evidence="1">The sequence shown here is derived from an EMBL/GenBank/DDBJ whole genome shotgun (WGS) entry which is preliminary data.</text>
</comment>
<accession>A0AAN8MIB5</accession>
<proteinExistence type="predicted"/>
<evidence type="ECO:0000313" key="2">
    <source>
        <dbReference type="Proteomes" id="UP001313282"/>
    </source>
</evidence>
<evidence type="ECO:0000313" key="1">
    <source>
        <dbReference type="EMBL" id="KAK6333053.1"/>
    </source>
</evidence>
<dbReference type="Proteomes" id="UP001313282">
    <property type="component" value="Unassembled WGS sequence"/>
</dbReference>
<gene>
    <name evidence="1" type="ORF">TWF718_010877</name>
</gene>
<name>A0AAN8MIB5_9PEZI</name>
<reference evidence="1 2" key="1">
    <citation type="submission" date="2019-10" db="EMBL/GenBank/DDBJ databases">
        <authorList>
            <person name="Palmer J.M."/>
        </authorList>
    </citation>
    <scope>NUCLEOTIDE SEQUENCE [LARGE SCALE GENOMIC DNA]</scope>
    <source>
        <strain evidence="1 2">TWF718</strain>
    </source>
</reference>
<protein>
    <submittedName>
        <fullName evidence="1">Uncharacterized protein</fullName>
    </submittedName>
</protein>
<dbReference type="EMBL" id="JAVHNR010000009">
    <property type="protein sequence ID" value="KAK6333053.1"/>
    <property type="molecule type" value="Genomic_DNA"/>
</dbReference>
<organism evidence="1 2">
    <name type="scientific">Orbilia javanica</name>
    <dbReference type="NCBI Taxonomy" id="47235"/>
    <lineage>
        <taxon>Eukaryota</taxon>
        <taxon>Fungi</taxon>
        <taxon>Dikarya</taxon>
        <taxon>Ascomycota</taxon>
        <taxon>Pezizomycotina</taxon>
        <taxon>Orbiliomycetes</taxon>
        <taxon>Orbiliales</taxon>
        <taxon>Orbiliaceae</taxon>
        <taxon>Orbilia</taxon>
    </lineage>
</organism>
<dbReference type="AlphaFoldDB" id="A0AAN8MIB5"/>
<sequence>MSQSGHSHLLACPPEIHLEILGHLKRIPDQTPLRNFSCVSKTCRDRAIPFLFTSLWLNPESVAAFRDGGAFSHFRPSVRTLYVSNRESPNGEFIEILPFIELLSSPAKPLHLFPHATNISVVNFTCPDHLTPGNYHTPSSARNNLFVALWREISAFKGFKNITVSSPISLPHTVFRERGFVDSPFETVLSNLSPGAREFLGPVQVLATELGGGTVLLPPQNFETIKISTNRLVLQRRPGLTSGLLFFVNSGETLKSLEIDLNKFYIINWPNEDCGTLMFPNVTRIRLKSKTWTGASCAQLLYWFATHCPNTESLMLHIYRRYTFGLSHIEYRALAGLSKLVNLELPWPHEARGIYTKTQLSHFIREMIASGLGNLENITFGKSGRGDNPSMYIFQECRVDRSDKMNDVKIWFKGRYCYSTATKQFLHRSQTEFEEVEGSNEDDLNDVFAL</sequence>
<keyword evidence="2" id="KW-1185">Reference proteome</keyword>